<proteinExistence type="predicted"/>
<dbReference type="InterPro" id="IPR005105">
    <property type="entry name" value="GlnD_Uridyltrans_N"/>
</dbReference>
<dbReference type="InterPro" id="IPR046342">
    <property type="entry name" value="CBS_dom_sf"/>
</dbReference>
<dbReference type="PROSITE" id="PS51371">
    <property type="entry name" value="CBS"/>
    <property type="match status" value="2"/>
</dbReference>
<dbReference type="STRING" id="1134435.AC731_006365"/>
<accession>A0A127K3R4</accession>
<feature type="domain" description="CBS" evidence="3">
    <location>
        <begin position="15"/>
        <end position="72"/>
    </location>
</feature>
<keyword evidence="1 2" id="KW-0129">CBS domain</keyword>
<protein>
    <submittedName>
        <fullName evidence="4">Signal transduction protein</fullName>
    </submittedName>
</protein>
<dbReference type="InterPro" id="IPR018821">
    <property type="entry name" value="DUF294_put_nucleoTrafse_sb-bd"/>
</dbReference>
<sequence>MAEENQFFRPVRDFCQRSVMTCRADDPLVSAVAIMRERNISSMVVLEDGRPHGIFTDRDLRNKVVAPGRSPVELKVGDVMHSPLATIGEDDVLYEALYRMSRLKIHRLVVVDDAGALSGIITDTDILRLQAHSPHQLVLDIEKAGSIDDLRTLHSRIQALVLHLSGTGIPIRDMVKLIANLNDQVLIRLIALLRADKYADLTDDFAFVVMGSEGRGEQTLSTDQDNAIIYADTLGADEIARLEAFSHELIEALISIGVPPCPGGIMAKNPPWRRSLSGWKMELNRWLSTPTPDNVMTGSMFMDLRALYGRSDLVRALKEHAFATLSEDQGFLMRMAQNMTNFLPPLGWFGKVKLEKSGPHRGRLDIKKAGIFAITDGVKALAIEAHALDGTTHDRIEALTAAGVIKPEDAKNLLASFDFLVMTRLRGHVEALRAGETPTNYVSIDMLNVMQQGELRLALEQVAKFQGFIKHHFRLHLLRN</sequence>
<keyword evidence="5" id="KW-1185">Reference proteome</keyword>
<dbReference type="Pfam" id="PF10335">
    <property type="entry name" value="DUF294_C"/>
    <property type="match status" value="1"/>
</dbReference>
<dbReference type="PANTHER" id="PTHR43080:SF2">
    <property type="entry name" value="CBS DOMAIN-CONTAINING PROTEIN"/>
    <property type="match status" value="1"/>
</dbReference>
<dbReference type="PANTHER" id="PTHR43080">
    <property type="entry name" value="CBS DOMAIN-CONTAINING PROTEIN CBSX3, MITOCHONDRIAL"/>
    <property type="match status" value="1"/>
</dbReference>
<dbReference type="InterPro" id="IPR000644">
    <property type="entry name" value="CBS_dom"/>
</dbReference>
<dbReference type="KEGG" id="thu:AC731_006365"/>
<evidence type="ECO:0000256" key="2">
    <source>
        <dbReference type="PROSITE-ProRule" id="PRU00703"/>
    </source>
</evidence>
<dbReference type="CDD" id="cd17775">
    <property type="entry name" value="CBS_pair_bact_arch"/>
    <property type="match status" value="1"/>
</dbReference>
<name>A0A127K3R4_9RHOO</name>
<evidence type="ECO:0000313" key="4">
    <source>
        <dbReference type="EMBL" id="AMO36596.1"/>
    </source>
</evidence>
<reference evidence="5" key="1">
    <citation type="submission" date="2016-03" db="EMBL/GenBank/DDBJ databases">
        <authorList>
            <person name="Ma C."/>
            <person name="Zhou S."/>
            <person name="Yang G."/>
        </authorList>
    </citation>
    <scope>NUCLEOTIDE SEQUENCE [LARGE SCALE GENOMIC DNA]</scope>
    <source>
        <strain evidence="5">SgZ-1</strain>
    </source>
</reference>
<dbReference type="Proteomes" id="UP000036902">
    <property type="component" value="Chromosome"/>
</dbReference>
<evidence type="ECO:0000256" key="1">
    <source>
        <dbReference type="ARBA" id="ARBA00023122"/>
    </source>
</evidence>
<evidence type="ECO:0000259" key="3">
    <source>
        <dbReference type="PROSITE" id="PS51371"/>
    </source>
</evidence>
<dbReference type="RefSeq" id="WP_048704161.1">
    <property type="nucleotide sequence ID" value="NZ_CP014646.1"/>
</dbReference>
<evidence type="ECO:0000313" key="5">
    <source>
        <dbReference type="Proteomes" id="UP000036902"/>
    </source>
</evidence>
<dbReference type="CDD" id="cd05401">
    <property type="entry name" value="NT_GlnE_GlnD_like"/>
    <property type="match status" value="1"/>
</dbReference>
<organism evidence="4 5">
    <name type="scientific">Thauera humireducens</name>
    <dbReference type="NCBI Taxonomy" id="1134435"/>
    <lineage>
        <taxon>Bacteria</taxon>
        <taxon>Pseudomonadati</taxon>
        <taxon>Pseudomonadota</taxon>
        <taxon>Betaproteobacteria</taxon>
        <taxon>Rhodocyclales</taxon>
        <taxon>Zoogloeaceae</taxon>
        <taxon>Thauera</taxon>
    </lineage>
</organism>
<dbReference type="EMBL" id="CP014646">
    <property type="protein sequence ID" value="AMO36596.1"/>
    <property type="molecule type" value="Genomic_DNA"/>
</dbReference>
<dbReference type="Pfam" id="PF00571">
    <property type="entry name" value="CBS"/>
    <property type="match status" value="2"/>
</dbReference>
<feature type="domain" description="CBS" evidence="3">
    <location>
        <begin position="80"/>
        <end position="137"/>
    </location>
</feature>
<dbReference type="Pfam" id="PF03445">
    <property type="entry name" value="DUF294"/>
    <property type="match status" value="1"/>
</dbReference>
<dbReference type="AlphaFoldDB" id="A0A127K3R4"/>
<dbReference type="GO" id="GO:0008773">
    <property type="term" value="F:[protein-PII] uridylyltransferase activity"/>
    <property type="evidence" value="ECO:0007669"/>
    <property type="project" value="InterPro"/>
</dbReference>
<dbReference type="InterPro" id="IPR051257">
    <property type="entry name" value="Diverse_CBS-Domain"/>
</dbReference>
<dbReference type="SUPFAM" id="SSF54631">
    <property type="entry name" value="CBS-domain pair"/>
    <property type="match status" value="1"/>
</dbReference>
<dbReference type="SMART" id="SM00116">
    <property type="entry name" value="CBS"/>
    <property type="match status" value="2"/>
</dbReference>
<dbReference type="Gene3D" id="3.10.580.10">
    <property type="entry name" value="CBS-domain"/>
    <property type="match status" value="1"/>
</dbReference>
<gene>
    <name evidence="4" type="ORF">AC731_006365</name>
</gene>